<name>A0A2M9G5F4_9PROT</name>
<dbReference type="SUPFAM" id="SSF52540">
    <property type="entry name" value="P-loop containing nucleoside triphosphate hydrolases"/>
    <property type="match status" value="1"/>
</dbReference>
<evidence type="ECO:0008006" key="4">
    <source>
        <dbReference type="Google" id="ProtNLM"/>
    </source>
</evidence>
<dbReference type="AlphaFoldDB" id="A0A2M9G5F4"/>
<dbReference type="Gene3D" id="3.40.50.300">
    <property type="entry name" value="P-loop containing nucleotide triphosphate hydrolases"/>
    <property type="match status" value="1"/>
</dbReference>
<dbReference type="EMBL" id="PHIG01000011">
    <property type="protein sequence ID" value="PJK30934.1"/>
    <property type="molecule type" value="Genomic_DNA"/>
</dbReference>
<feature type="compositionally biased region" description="Basic residues" evidence="1">
    <location>
        <begin position="59"/>
        <end position="70"/>
    </location>
</feature>
<dbReference type="InterPro" id="IPR027417">
    <property type="entry name" value="P-loop_NTPase"/>
</dbReference>
<dbReference type="OrthoDB" id="9800698at2"/>
<evidence type="ECO:0000313" key="2">
    <source>
        <dbReference type="EMBL" id="PJK30934.1"/>
    </source>
</evidence>
<evidence type="ECO:0000313" key="3">
    <source>
        <dbReference type="Proteomes" id="UP000229498"/>
    </source>
</evidence>
<feature type="region of interest" description="Disordered" evidence="1">
    <location>
        <begin position="35"/>
        <end position="76"/>
    </location>
</feature>
<proteinExistence type="predicted"/>
<keyword evidence="3" id="KW-1185">Reference proteome</keyword>
<sequence>MPSSLAARITRMAISDRLATRILLILRNSVIAEPPLSPAPGGHVGRSQGAWQSGSCTTPRRRRRRSRTRGQARPSSLTTILRRRVSMVRNYETSEGPVMTDRIDFFIAGSERSGTTVTGALLDKQPEVCGLQGTTVMTRLEHLYGLVCRVIRQGGEFEGVDPANCDSLLEFVKHQPVTPFLHTCYYNITFYENLMNSSLSDVTKDVFAHQAYLKGFRFDRYMARFDPANPSWANTVAAMFSEFVESTESRGRIYGEQTPDNALHLKVIQRMYPDVKFIFMVRHPVTGVASLCDRYRQVSDAVNQYRKPFVHFPFNDPEIVGRTLFVKFEDILNHREVTLQSMGDHLGFTPTEIEGEHNSKVFSQYVGKSLEWDRYFRSAVKYNEVERTAIYEKNKDIADLFYSADETAAIIGYQAEAAA</sequence>
<dbReference type="Pfam" id="PF13469">
    <property type="entry name" value="Sulfotransfer_3"/>
    <property type="match status" value="1"/>
</dbReference>
<accession>A0A2M9G5F4</accession>
<reference evidence="2 3" key="1">
    <citation type="submission" date="2017-11" db="EMBL/GenBank/DDBJ databases">
        <title>Draft genome sequence of Rhizobiales bacterium SY3-13.</title>
        <authorList>
            <person name="Sun C."/>
        </authorList>
    </citation>
    <scope>NUCLEOTIDE SEQUENCE [LARGE SCALE GENOMIC DNA]</scope>
    <source>
        <strain evidence="2 3">SY3-13</strain>
    </source>
</reference>
<protein>
    <recommendedName>
        <fullName evidence="4">Sulfotransferase</fullName>
    </recommendedName>
</protein>
<comment type="caution">
    <text evidence="2">The sequence shown here is derived from an EMBL/GenBank/DDBJ whole genome shotgun (WGS) entry which is preliminary data.</text>
</comment>
<evidence type="ECO:0000256" key="1">
    <source>
        <dbReference type="SAM" id="MobiDB-lite"/>
    </source>
</evidence>
<gene>
    <name evidence="2" type="ORF">CVT23_03465</name>
</gene>
<dbReference type="Proteomes" id="UP000229498">
    <property type="component" value="Unassembled WGS sequence"/>
</dbReference>
<organism evidence="2 3">
    <name type="scientific">Minwuia thermotolerans</name>
    <dbReference type="NCBI Taxonomy" id="2056226"/>
    <lineage>
        <taxon>Bacteria</taxon>
        <taxon>Pseudomonadati</taxon>
        <taxon>Pseudomonadota</taxon>
        <taxon>Alphaproteobacteria</taxon>
        <taxon>Minwuiales</taxon>
        <taxon>Minwuiaceae</taxon>
        <taxon>Minwuia</taxon>
    </lineage>
</organism>